<reference evidence="4" key="1">
    <citation type="submission" date="2025-08" db="UniProtKB">
        <authorList>
            <consortium name="Ensembl"/>
        </authorList>
    </citation>
    <scope>IDENTIFICATION</scope>
</reference>
<dbReference type="GO" id="GO:0009982">
    <property type="term" value="F:pseudouridine synthase activity"/>
    <property type="evidence" value="ECO:0007669"/>
    <property type="project" value="InterPro"/>
</dbReference>
<dbReference type="Pfam" id="PF01509">
    <property type="entry name" value="TruB_N"/>
    <property type="match status" value="1"/>
</dbReference>
<dbReference type="PANTHER" id="PTHR13195">
    <property type="entry name" value="PSEUDOURIDINE SYNTHASE-RELATED"/>
    <property type="match status" value="1"/>
</dbReference>
<evidence type="ECO:0000313" key="4">
    <source>
        <dbReference type="Ensembl" id="ENSACOP00000018003.1"/>
    </source>
</evidence>
<evidence type="ECO:0000256" key="2">
    <source>
        <dbReference type="SAM" id="MobiDB-lite"/>
    </source>
</evidence>
<dbReference type="PANTHER" id="PTHR13195:SF0">
    <property type="entry name" value="PSEUDOURIDYLATE SYNTHASE TRUB2, MITOCHONDRIAL"/>
    <property type="match status" value="1"/>
</dbReference>
<evidence type="ECO:0000259" key="3">
    <source>
        <dbReference type="Pfam" id="PF01509"/>
    </source>
</evidence>
<keyword evidence="5" id="KW-1185">Reference proteome</keyword>
<organism evidence="4 5">
    <name type="scientific">Amazona collaria</name>
    <name type="common">yellow-billed parrot</name>
    <dbReference type="NCBI Taxonomy" id="241587"/>
    <lineage>
        <taxon>Eukaryota</taxon>
        <taxon>Metazoa</taxon>
        <taxon>Chordata</taxon>
        <taxon>Craniata</taxon>
        <taxon>Vertebrata</taxon>
        <taxon>Euteleostomi</taxon>
        <taxon>Archelosauria</taxon>
        <taxon>Archosauria</taxon>
        <taxon>Dinosauria</taxon>
        <taxon>Saurischia</taxon>
        <taxon>Theropoda</taxon>
        <taxon>Coelurosauria</taxon>
        <taxon>Aves</taxon>
        <taxon>Neognathae</taxon>
        <taxon>Neoaves</taxon>
        <taxon>Telluraves</taxon>
        <taxon>Australaves</taxon>
        <taxon>Psittaciformes</taxon>
        <taxon>Psittacidae</taxon>
        <taxon>Amazona</taxon>
    </lineage>
</organism>
<feature type="domain" description="Pseudouridine synthase II N-terminal" evidence="3">
    <location>
        <begin position="277"/>
        <end position="420"/>
    </location>
</feature>
<accession>A0A8B9G4L7</accession>
<dbReference type="Gene3D" id="3.30.2350.10">
    <property type="entry name" value="Pseudouridine synthase"/>
    <property type="match status" value="1"/>
</dbReference>
<evidence type="ECO:0000256" key="1">
    <source>
        <dbReference type="ARBA" id="ARBA00008999"/>
    </source>
</evidence>
<evidence type="ECO:0000313" key="5">
    <source>
        <dbReference type="Proteomes" id="UP000694522"/>
    </source>
</evidence>
<dbReference type="CDD" id="cd02868">
    <property type="entry name" value="PseudoU_synth_hTruB2_like"/>
    <property type="match status" value="1"/>
</dbReference>
<dbReference type="GO" id="GO:0006396">
    <property type="term" value="P:RNA processing"/>
    <property type="evidence" value="ECO:0007669"/>
    <property type="project" value="InterPro"/>
</dbReference>
<dbReference type="Proteomes" id="UP000694522">
    <property type="component" value="Unplaced"/>
</dbReference>
<proteinExistence type="inferred from homology"/>
<name>A0A8B9G4L7_9PSIT</name>
<reference evidence="4" key="2">
    <citation type="submission" date="2025-09" db="UniProtKB">
        <authorList>
            <consortium name="Ensembl"/>
        </authorList>
    </citation>
    <scope>IDENTIFICATION</scope>
</reference>
<dbReference type="SUPFAM" id="SSF55120">
    <property type="entry name" value="Pseudouridine synthase"/>
    <property type="match status" value="1"/>
</dbReference>
<feature type="compositionally biased region" description="Pro residues" evidence="2">
    <location>
        <begin position="210"/>
        <end position="219"/>
    </location>
</feature>
<feature type="region of interest" description="Disordered" evidence="2">
    <location>
        <begin position="1"/>
        <end position="23"/>
    </location>
</feature>
<sequence>HPTAAGTQKHAGARGRARPRALGGSSSLAALTVSVRVIQSHGGRAGRQQRLLQRAGGDVPGVQPVAPLLLLLLLPVSLPCPRLAAAQTGAACGEAGVRNRPGACSAPTPLGLPAGDRAGGHLPGEPERARSSGTRAAARRSSITTPGPAAACPGSARRCCATGAGRAARNGGGARGALRRVQTGGGGVGPRPGRGGDAAAERCERRGPAAGPPLPPVPAAPDRALPFADLNAAPRRPPPQHVRFLPAPGRDGATELVPTMVPVLAEHPLVRGPRFRRLKIGAGHRLDVKASGVFVLGISHGNKLLTDLYNCHLSRAYTVGGLFGKATDDFSDTGKLVEKTTFDHITREKLERVLAVIQGTNHKALLMHSNIDMKTQEAYELAVRGLIRPMGKSPPIITAVRCLQFAPPEFQLEIHCLHETQQYLRKIVHEIGLELKSSAVCTQVRRTRDGVFTLDDALLRSQWNLQNIRSAIWSCQLKVQAEIERTLGHQDDSGLPQLDVETARAADS</sequence>
<feature type="compositionally biased region" description="Gly residues" evidence="2">
    <location>
        <begin position="183"/>
        <end position="196"/>
    </location>
</feature>
<dbReference type="AlphaFoldDB" id="A0A8B9G4L7"/>
<feature type="region of interest" description="Disordered" evidence="2">
    <location>
        <begin position="107"/>
        <end position="149"/>
    </location>
</feature>
<dbReference type="GO" id="GO:0003723">
    <property type="term" value="F:RNA binding"/>
    <property type="evidence" value="ECO:0007669"/>
    <property type="project" value="InterPro"/>
</dbReference>
<dbReference type="InterPro" id="IPR039048">
    <property type="entry name" value="Trub2"/>
</dbReference>
<dbReference type="Ensembl" id="ENSACOT00000018660.1">
    <property type="protein sequence ID" value="ENSACOP00000018003.1"/>
    <property type="gene ID" value="ENSACOG00000012451.1"/>
</dbReference>
<feature type="region of interest" description="Disordered" evidence="2">
    <location>
        <begin position="165"/>
        <end position="224"/>
    </location>
</feature>
<dbReference type="GO" id="GO:0001522">
    <property type="term" value="P:pseudouridine synthesis"/>
    <property type="evidence" value="ECO:0007669"/>
    <property type="project" value="InterPro"/>
</dbReference>
<feature type="compositionally biased region" description="Low complexity" evidence="2">
    <location>
        <begin position="131"/>
        <end position="142"/>
    </location>
</feature>
<dbReference type="InterPro" id="IPR020103">
    <property type="entry name" value="PsdUridine_synth_cat_dom_sf"/>
</dbReference>
<comment type="similarity">
    <text evidence="1">Belongs to the pseudouridine synthase TruB family.</text>
</comment>
<protein>
    <submittedName>
        <fullName evidence="4">TruB pseudouridine synthase family member 2</fullName>
    </submittedName>
</protein>
<dbReference type="InterPro" id="IPR002501">
    <property type="entry name" value="PsdUridine_synth_N"/>
</dbReference>